<dbReference type="EMBL" id="JASCXX010000001">
    <property type="protein sequence ID" value="MDI6447554.1"/>
    <property type="molecule type" value="Genomic_DNA"/>
</dbReference>
<evidence type="ECO:0000313" key="5">
    <source>
        <dbReference type="Proteomes" id="UP001431776"/>
    </source>
</evidence>
<dbReference type="InterPro" id="IPR006311">
    <property type="entry name" value="TAT_signal"/>
</dbReference>
<feature type="domain" description="Gfo/Idh/MocA-like oxidoreductase bacterial type C-terminal" evidence="3">
    <location>
        <begin position="209"/>
        <end position="312"/>
    </location>
</feature>
<sequence length="493" mass="54814">MKQISRRNFLQRSVAATAGSYLALSGPSRLVTRARGANNQIRVAVAGINSQGNGHVGRFQGLPGVQVVALCEPDKEILGKRLAEFKAKYEVGDDAIKGYADIRDVLDRKDIDAIVIATPNHWHSLMTVWACQAGKHVYVEKPVSHSIWEGRKMVEAARKYNRIVQTGTQQRSCPAVIEAAADIQSGKYGKVKWVHCSKLGARGTIGKVTTPQPVPGHIDYNLWAGPAPMSPVMRQSFHYDWHWQWNWGDGEMANWGVHYLDDLHHLLGWNDVPNKMIAAGNRFAWDDNGETPNMHFSLMYYDDLPIVVDIRNLPDPKRRGGNSGAVYLGARHGNYIQCEHASVRLARGGGGAYDNDGQRIHQYKGDGGGAHARNFIDAIRSGRRQDLAAEIEGGHQSTVICHQANIAWRAGAETSVEEVRAAMKSHEDALNTLNDMLEQMDGNDVDLKKEPFILGPMLTYDRKQEKFVGANAEKANKFVTCSYREPFVIRDEV</sequence>
<feature type="coiled-coil region" evidence="1">
    <location>
        <begin position="416"/>
        <end position="443"/>
    </location>
</feature>
<dbReference type="Proteomes" id="UP001431776">
    <property type="component" value="Unassembled WGS sequence"/>
</dbReference>
<dbReference type="SUPFAM" id="SSF55347">
    <property type="entry name" value="Glyceraldehyde-3-phosphate dehydrogenase-like, C-terminal domain"/>
    <property type="match status" value="1"/>
</dbReference>
<dbReference type="Gene3D" id="3.30.360.10">
    <property type="entry name" value="Dihydrodipicolinate Reductase, domain 2"/>
    <property type="match status" value="1"/>
</dbReference>
<dbReference type="InterPro" id="IPR050463">
    <property type="entry name" value="Gfo/Idh/MocA_oxidrdct_glycsds"/>
</dbReference>
<dbReference type="InterPro" id="IPR036291">
    <property type="entry name" value="NAD(P)-bd_dom_sf"/>
</dbReference>
<protein>
    <submittedName>
        <fullName evidence="4">Gfo/Idh/MocA family oxidoreductase</fullName>
    </submittedName>
</protein>
<evidence type="ECO:0000313" key="4">
    <source>
        <dbReference type="EMBL" id="MDI6447554.1"/>
    </source>
</evidence>
<dbReference type="PANTHER" id="PTHR43818:SF5">
    <property type="entry name" value="OXIDOREDUCTASE FAMILY PROTEIN"/>
    <property type="match status" value="1"/>
</dbReference>
<dbReference type="PROSITE" id="PS51318">
    <property type="entry name" value="TAT"/>
    <property type="match status" value="1"/>
</dbReference>
<comment type="caution">
    <text evidence="4">The sequence shown here is derived from an EMBL/GenBank/DDBJ whole genome shotgun (WGS) entry which is preliminary data.</text>
</comment>
<organism evidence="4 5">
    <name type="scientific">Anaerobaca lacustris</name>
    <dbReference type="NCBI Taxonomy" id="3044600"/>
    <lineage>
        <taxon>Bacteria</taxon>
        <taxon>Pseudomonadati</taxon>
        <taxon>Planctomycetota</taxon>
        <taxon>Phycisphaerae</taxon>
        <taxon>Sedimentisphaerales</taxon>
        <taxon>Anaerobacaceae</taxon>
        <taxon>Anaerobaca</taxon>
    </lineage>
</organism>
<dbReference type="InterPro" id="IPR043906">
    <property type="entry name" value="Gfo/Idh/MocA_OxRdtase_bact_C"/>
</dbReference>
<dbReference type="GO" id="GO:0000166">
    <property type="term" value="F:nucleotide binding"/>
    <property type="evidence" value="ECO:0007669"/>
    <property type="project" value="InterPro"/>
</dbReference>
<evidence type="ECO:0000259" key="2">
    <source>
        <dbReference type="Pfam" id="PF01408"/>
    </source>
</evidence>
<reference evidence="4" key="1">
    <citation type="submission" date="2023-05" db="EMBL/GenBank/DDBJ databases">
        <title>Anaerotaeda fermentans gen. nov., sp. nov., a novel anaerobic planctomycete of the new family within the order Sedimentisphaerales isolated from Taman Peninsula, Russia.</title>
        <authorList>
            <person name="Khomyakova M.A."/>
            <person name="Merkel A.Y."/>
            <person name="Slobodkin A.I."/>
        </authorList>
    </citation>
    <scope>NUCLEOTIDE SEQUENCE</scope>
    <source>
        <strain evidence="4">M17dextr</strain>
    </source>
</reference>
<feature type="domain" description="Gfo/Idh/MocA-like oxidoreductase N-terminal" evidence="2">
    <location>
        <begin position="41"/>
        <end position="167"/>
    </location>
</feature>
<evidence type="ECO:0000256" key="1">
    <source>
        <dbReference type="SAM" id="Coils"/>
    </source>
</evidence>
<proteinExistence type="predicted"/>
<dbReference type="PANTHER" id="PTHR43818">
    <property type="entry name" value="BCDNA.GH03377"/>
    <property type="match status" value="1"/>
</dbReference>
<dbReference type="InterPro" id="IPR000683">
    <property type="entry name" value="Gfo/Idh/MocA-like_OxRdtase_N"/>
</dbReference>
<name>A0AAW6TTE3_9BACT</name>
<gene>
    <name evidence="4" type="ORF">QJ522_00745</name>
</gene>
<dbReference type="AlphaFoldDB" id="A0AAW6TTE3"/>
<dbReference type="Pfam" id="PF19051">
    <property type="entry name" value="GFO_IDH_MocA_C2"/>
    <property type="match status" value="1"/>
</dbReference>
<dbReference type="Pfam" id="PF01408">
    <property type="entry name" value="GFO_IDH_MocA"/>
    <property type="match status" value="1"/>
</dbReference>
<evidence type="ECO:0000259" key="3">
    <source>
        <dbReference type="Pfam" id="PF19051"/>
    </source>
</evidence>
<dbReference type="Gene3D" id="3.40.50.720">
    <property type="entry name" value="NAD(P)-binding Rossmann-like Domain"/>
    <property type="match status" value="1"/>
</dbReference>
<keyword evidence="5" id="KW-1185">Reference proteome</keyword>
<accession>A0AAW6TTE3</accession>
<dbReference type="RefSeq" id="WP_349242965.1">
    <property type="nucleotide sequence ID" value="NZ_JASCXX010000001.1"/>
</dbReference>
<keyword evidence="1" id="KW-0175">Coiled coil</keyword>
<dbReference type="SUPFAM" id="SSF51735">
    <property type="entry name" value="NAD(P)-binding Rossmann-fold domains"/>
    <property type="match status" value="1"/>
</dbReference>